<dbReference type="EMBL" id="JACBAF010001240">
    <property type="protein sequence ID" value="KAF7174639.1"/>
    <property type="molecule type" value="Genomic_DNA"/>
</dbReference>
<dbReference type="AlphaFoldDB" id="A0A8H6QKS5"/>
<evidence type="ECO:0008006" key="4">
    <source>
        <dbReference type="Google" id="ProtNLM"/>
    </source>
</evidence>
<sequence length="154" mass="17089">MAPNKAPGIDGIPAGFLQAMGDPLIKALQVLTQACWDWEYSPRVVRQARTVVLKKPRKESYNQAKSWIPIALLNTLGKVTEAVTARYLQDLAESHSLLPETQMGARRNRSTELALDLLVSQDPPSQGCPKNRGGLDKEFHDGQDDDAGVRWLRI</sequence>
<feature type="compositionally biased region" description="Basic and acidic residues" evidence="1">
    <location>
        <begin position="133"/>
        <end position="142"/>
    </location>
</feature>
<comment type="caution">
    <text evidence="2">The sequence shown here is derived from an EMBL/GenBank/DDBJ whole genome shotgun (WGS) entry which is preliminary data.</text>
</comment>
<dbReference type="PANTHER" id="PTHR33481:SF1">
    <property type="entry name" value="ENDONUCLEASE_EXONUCLEASE_PHOSPHATASE DOMAIN-CONTAINING PROTEIN-RELATED"/>
    <property type="match status" value="1"/>
</dbReference>
<gene>
    <name evidence="2" type="ORF">CNMCM6106_000223</name>
</gene>
<evidence type="ECO:0000313" key="3">
    <source>
        <dbReference type="Proteomes" id="UP000662466"/>
    </source>
</evidence>
<dbReference type="Proteomes" id="UP000662466">
    <property type="component" value="Unassembled WGS sequence"/>
</dbReference>
<name>A0A8H6QKS5_9EURO</name>
<accession>A0A8H6QKS5</accession>
<protein>
    <recommendedName>
        <fullName evidence="4">Reverse transcriptase</fullName>
    </recommendedName>
</protein>
<reference evidence="2" key="1">
    <citation type="submission" date="2020-06" db="EMBL/GenBank/DDBJ databases">
        <title>Draft genome sequences of strains closely related to Aspergillus parafelis and Aspergillus hiratsukae.</title>
        <authorList>
            <person name="Dos Santos R.A.C."/>
            <person name="Rivero-Menendez O."/>
            <person name="Steenwyk J.L."/>
            <person name="Mead M.E."/>
            <person name="Goldman G.H."/>
            <person name="Alastruey-Izquierdo A."/>
            <person name="Rokas A."/>
        </authorList>
    </citation>
    <scope>NUCLEOTIDE SEQUENCE</scope>
    <source>
        <strain evidence="2">CNM-CM6106</strain>
    </source>
</reference>
<proteinExistence type="predicted"/>
<organism evidence="2 3">
    <name type="scientific">Aspergillus hiratsukae</name>
    <dbReference type="NCBI Taxonomy" id="1194566"/>
    <lineage>
        <taxon>Eukaryota</taxon>
        <taxon>Fungi</taxon>
        <taxon>Dikarya</taxon>
        <taxon>Ascomycota</taxon>
        <taxon>Pezizomycotina</taxon>
        <taxon>Eurotiomycetes</taxon>
        <taxon>Eurotiomycetidae</taxon>
        <taxon>Eurotiales</taxon>
        <taxon>Aspergillaceae</taxon>
        <taxon>Aspergillus</taxon>
        <taxon>Aspergillus subgen. Fumigati</taxon>
    </lineage>
</organism>
<evidence type="ECO:0000313" key="2">
    <source>
        <dbReference type="EMBL" id="KAF7174639.1"/>
    </source>
</evidence>
<evidence type="ECO:0000256" key="1">
    <source>
        <dbReference type="SAM" id="MobiDB-lite"/>
    </source>
</evidence>
<dbReference type="PANTHER" id="PTHR33481">
    <property type="entry name" value="REVERSE TRANSCRIPTASE"/>
    <property type="match status" value="1"/>
</dbReference>
<feature type="region of interest" description="Disordered" evidence="1">
    <location>
        <begin position="120"/>
        <end position="147"/>
    </location>
</feature>